<gene>
    <name evidence="1" type="ORF">LCGC14_2925170</name>
</gene>
<feature type="non-terminal residue" evidence="1">
    <location>
        <position position="1"/>
    </location>
</feature>
<dbReference type="AlphaFoldDB" id="A0A0F8XMP3"/>
<comment type="caution">
    <text evidence="1">The sequence shown here is derived from an EMBL/GenBank/DDBJ whole genome shotgun (WGS) entry which is preliminary data.</text>
</comment>
<sequence length="100" mass="11331">PINNNKKGGDENMRYLYEVILVNPKNDELFTTKVVARSETSALMEAYSESQFSSVGKVSETLIAINVPFDDLKTSCRVLMEWKKEKSLKKAIETIKEAVE</sequence>
<accession>A0A0F8XMP3</accession>
<dbReference type="EMBL" id="LAZR01058243">
    <property type="protein sequence ID" value="KKK70317.1"/>
    <property type="molecule type" value="Genomic_DNA"/>
</dbReference>
<reference evidence="1" key="1">
    <citation type="journal article" date="2015" name="Nature">
        <title>Complex archaea that bridge the gap between prokaryotes and eukaryotes.</title>
        <authorList>
            <person name="Spang A."/>
            <person name="Saw J.H."/>
            <person name="Jorgensen S.L."/>
            <person name="Zaremba-Niedzwiedzka K."/>
            <person name="Martijn J."/>
            <person name="Lind A.E."/>
            <person name="van Eijk R."/>
            <person name="Schleper C."/>
            <person name="Guy L."/>
            <person name="Ettema T.J."/>
        </authorList>
    </citation>
    <scope>NUCLEOTIDE SEQUENCE</scope>
</reference>
<protein>
    <submittedName>
        <fullName evidence="1">Uncharacterized protein</fullName>
    </submittedName>
</protein>
<evidence type="ECO:0000313" key="1">
    <source>
        <dbReference type="EMBL" id="KKK70317.1"/>
    </source>
</evidence>
<name>A0A0F8XMP3_9ZZZZ</name>
<proteinExistence type="predicted"/>
<organism evidence="1">
    <name type="scientific">marine sediment metagenome</name>
    <dbReference type="NCBI Taxonomy" id="412755"/>
    <lineage>
        <taxon>unclassified sequences</taxon>
        <taxon>metagenomes</taxon>
        <taxon>ecological metagenomes</taxon>
    </lineage>
</organism>